<dbReference type="RefSeq" id="WP_008140983.1">
    <property type="nucleotide sequence ID" value="NZ_EQ973632.1"/>
</dbReference>
<feature type="chain" id="PRO_5004496762" description="6-bladed beta-propeller" evidence="1">
    <location>
        <begin position="18"/>
        <end position="370"/>
    </location>
</feature>
<evidence type="ECO:0000313" key="3">
    <source>
        <dbReference type="Proteomes" id="UP000014073"/>
    </source>
</evidence>
<dbReference type="EMBL" id="ACBW01000053">
    <property type="protein sequence ID" value="EEF75310.1"/>
    <property type="molecule type" value="Genomic_DNA"/>
</dbReference>
<dbReference type="GeneID" id="78404725"/>
<sequence>MKKTVLLAWVGIGALCAACTSSNNTSVVKDGTGNEFFVAHYQEIKDTVVMKLSDLVEDYELIRFEDNDSALLGLRVMPTITEHYIGVSQRRGQPYLLFDRQGNFLCNVGNVGQGPGEYAWPIYDAAISEQKGEVYLAQFAFSPKIFAYNLQGKLTCEMETGCTLSKPKIETDDEGNLCIIQIPMPSQKSLNLAIQMDGSGNVTRTLKAEERFWMDDFNGDLFAYHNVPEFSFHITCCDTLFHYDRTENRVVPKYTLDFGMMDEKPGHIYNEIPGYYMATVFGKGIILTDKQERTSYYVKFINDLYGGISHPVTFKDGYVFTLREPTHWIHYIEKRLASDDCSDTDRKQLTELLESIDEEGNNLMFIGKLK</sequence>
<evidence type="ECO:0000313" key="2">
    <source>
        <dbReference type="EMBL" id="EEF75310.1"/>
    </source>
</evidence>
<keyword evidence="1" id="KW-0732">Signal</keyword>
<reference evidence="2 3" key="1">
    <citation type="submission" date="2008-12" db="EMBL/GenBank/DDBJ databases">
        <authorList>
            <person name="Fulton L."/>
            <person name="Clifton S."/>
            <person name="Fulton B."/>
            <person name="Xu J."/>
            <person name="Minx P."/>
            <person name="Pepin K.H."/>
            <person name="Johnson M."/>
            <person name="Bhonagiri V."/>
            <person name="Nash W.E."/>
            <person name="Mardis E.R."/>
            <person name="Wilson R.K."/>
        </authorList>
    </citation>
    <scope>NUCLEOTIDE SEQUENCE [LARGE SCALE GENOMIC DNA]</scope>
    <source>
        <strain evidence="2 3">DSM 18228</strain>
    </source>
</reference>
<dbReference type="AlphaFoldDB" id="S0F5R9"/>
<accession>S0F5R9</accession>
<gene>
    <name evidence="2" type="ORF">BACCOPRO_00793</name>
</gene>
<organism evidence="2 3">
    <name type="scientific">Phocaeicola coprophilus DSM 18228 = JCM 13818</name>
    <dbReference type="NCBI Taxonomy" id="547042"/>
    <lineage>
        <taxon>Bacteria</taxon>
        <taxon>Pseudomonadati</taxon>
        <taxon>Bacteroidota</taxon>
        <taxon>Bacteroidia</taxon>
        <taxon>Bacteroidales</taxon>
        <taxon>Bacteroidaceae</taxon>
        <taxon>Phocaeicola</taxon>
    </lineage>
</organism>
<dbReference type="eggNOG" id="ENOG502ZBW8">
    <property type="taxonomic scope" value="Bacteria"/>
</dbReference>
<evidence type="ECO:0008006" key="4">
    <source>
        <dbReference type="Google" id="ProtNLM"/>
    </source>
</evidence>
<keyword evidence="3" id="KW-1185">Reference proteome</keyword>
<dbReference type="Proteomes" id="UP000014073">
    <property type="component" value="Unassembled WGS sequence"/>
</dbReference>
<name>S0F5R9_9BACT</name>
<dbReference type="OrthoDB" id="1096118at2"/>
<protein>
    <recommendedName>
        <fullName evidence="4">6-bladed beta-propeller</fullName>
    </recommendedName>
</protein>
<dbReference type="Pfam" id="PF17170">
    <property type="entry name" value="DUF5128"/>
    <property type="match status" value="1"/>
</dbReference>
<comment type="caution">
    <text evidence="2">The sequence shown here is derived from an EMBL/GenBank/DDBJ whole genome shotgun (WGS) entry which is preliminary data.</text>
</comment>
<dbReference type="Gene3D" id="2.120.10.30">
    <property type="entry name" value="TolB, C-terminal domain"/>
    <property type="match status" value="1"/>
</dbReference>
<dbReference type="STRING" id="547042.BACCOPRO_00793"/>
<dbReference type="InterPro" id="IPR011042">
    <property type="entry name" value="6-blade_b-propeller_TolB-like"/>
</dbReference>
<proteinExistence type="predicted"/>
<evidence type="ECO:0000256" key="1">
    <source>
        <dbReference type="SAM" id="SignalP"/>
    </source>
</evidence>
<dbReference type="HOGENOM" id="CLU_036375_1_0_10"/>
<feature type="signal peptide" evidence="1">
    <location>
        <begin position="1"/>
        <end position="17"/>
    </location>
</feature>